<gene>
    <name evidence="5" type="ORF">SAMN05216243_1577</name>
</gene>
<dbReference type="InterPro" id="IPR003313">
    <property type="entry name" value="AraC-bd"/>
</dbReference>
<dbReference type="Gene3D" id="2.60.120.10">
    <property type="entry name" value="Jelly Rolls"/>
    <property type="match status" value="1"/>
</dbReference>
<name>A0A1G8YGM8_9BACI</name>
<dbReference type="Gene3D" id="1.10.10.60">
    <property type="entry name" value="Homeodomain-like"/>
    <property type="match status" value="2"/>
</dbReference>
<dbReference type="EMBL" id="FNFL01000002">
    <property type="protein sequence ID" value="SDK01375.1"/>
    <property type="molecule type" value="Genomic_DNA"/>
</dbReference>
<keyword evidence="2 5" id="KW-0238">DNA-binding</keyword>
<dbReference type="InterPro" id="IPR009057">
    <property type="entry name" value="Homeodomain-like_sf"/>
</dbReference>
<dbReference type="SMART" id="SM00342">
    <property type="entry name" value="HTH_ARAC"/>
    <property type="match status" value="1"/>
</dbReference>
<dbReference type="SUPFAM" id="SSF51215">
    <property type="entry name" value="Regulatory protein AraC"/>
    <property type="match status" value="1"/>
</dbReference>
<dbReference type="OrthoDB" id="9816335at2"/>
<dbReference type="Proteomes" id="UP000198694">
    <property type="component" value="Unassembled WGS sequence"/>
</dbReference>
<dbReference type="GO" id="GO:0003700">
    <property type="term" value="F:DNA-binding transcription factor activity"/>
    <property type="evidence" value="ECO:0007669"/>
    <property type="project" value="InterPro"/>
</dbReference>
<keyword evidence="6" id="KW-1185">Reference proteome</keyword>
<sequence length="328" mass="38532">MEALMEQLLKETDEEKAILQRNNQVEKELYTDQAEFIIESDKFLSKEKMIMIRKHTRFIDFPRHKHDYIEINYVYNGKLEQKAGNEDITLKQGELLLLNQYIDHEIKACRREDIVINFIIQPQFFDYIFSYLTADNLDNNIGDFLVSSLFNHTQNGQFLYFAVAEVNSIQELVHKIIQEIMTPSLLSESTVKLYMGLLVIELMKHSDKIAKQNESLIEHQSIMEALRYIEDHFKDASLYDLAETLNQPHYRLSKNIKKITGRTFKDLLQDKRLREAKGLLGSTSIPIAAIVEQVGYDNISYFYRIFKNKYGVTPKKYRENLTKQSLIP</sequence>
<evidence type="ECO:0000256" key="1">
    <source>
        <dbReference type="ARBA" id="ARBA00023015"/>
    </source>
</evidence>
<protein>
    <submittedName>
        <fullName evidence="5">AraC-type DNA-binding protein</fullName>
    </submittedName>
</protein>
<keyword evidence="1" id="KW-0805">Transcription regulation</keyword>
<evidence type="ECO:0000313" key="5">
    <source>
        <dbReference type="EMBL" id="SDK01375.1"/>
    </source>
</evidence>
<evidence type="ECO:0000313" key="6">
    <source>
        <dbReference type="Proteomes" id="UP000198694"/>
    </source>
</evidence>
<feature type="domain" description="HTH araC/xylS-type" evidence="4">
    <location>
        <begin position="223"/>
        <end position="320"/>
    </location>
</feature>
<organism evidence="5 6">
    <name type="scientific">Sediminibacillus albus</name>
    <dbReference type="NCBI Taxonomy" id="407036"/>
    <lineage>
        <taxon>Bacteria</taxon>
        <taxon>Bacillati</taxon>
        <taxon>Bacillota</taxon>
        <taxon>Bacilli</taxon>
        <taxon>Bacillales</taxon>
        <taxon>Bacillaceae</taxon>
        <taxon>Sediminibacillus</taxon>
    </lineage>
</organism>
<dbReference type="RefSeq" id="WP_093212784.1">
    <property type="nucleotide sequence ID" value="NZ_FNFL01000002.1"/>
</dbReference>
<dbReference type="InterPro" id="IPR014710">
    <property type="entry name" value="RmlC-like_jellyroll"/>
</dbReference>
<dbReference type="InterPro" id="IPR020449">
    <property type="entry name" value="Tscrpt_reg_AraC-type_HTH"/>
</dbReference>
<accession>A0A1G8YGM8</accession>
<dbReference type="PANTHER" id="PTHR43280">
    <property type="entry name" value="ARAC-FAMILY TRANSCRIPTIONAL REGULATOR"/>
    <property type="match status" value="1"/>
</dbReference>
<dbReference type="SUPFAM" id="SSF46689">
    <property type="entry name" value="Homeodomain-like"/>
    <property type="match status" value="1"/>
</dbReference>
<evidence type="ECO:0000256" key="2">
    <source>
        <dbReference type="ARBA" id="ARBA00023125"/>
    </source>
</evidence>
<dbReference type="Pfam" id="PF12833">
    <property type="entry name" value="HTH_18"/>
    <property type="match status" value="1"/>
</dbReference>
<dbReference type="InterPro" id="IPR037923">
    <property type="entry name" value="HTH-like"/>
</dbReference>
<dbReference type="PRINTS" id="PR00032">
    <property type="entry name" value="HTHARAC"/>
</dbReference>
<dbReference type="GO" id="GO:0043565">
    <property type="term" value="F:sequence-specific DNA binding"/>
    <property type="evidence" value="ECO:0007669"/>
    <property type="project" value="InterPro"/>
</dbReference>
<keyword evidence="3" id="KW-0804">Transcription</keyword>
<dbReference type="STRING" id="407036.SAMN05216243_1577"/>
<reference evidence="5 6" key="1">
    <citation type="submission" date="2016-10" db="EMBL/GenBank/DDBJ databases">
        <authorList>
            <person name="de Groot N.N."/>
        </authorList>
    </citation>
    <scope>NUCLEOTIDE SEQUENCE [LARGE SCALE GENOMIC DNA]</scope>
    <source>
        <strain evidence="5 6">CGMCC 1.6502</strain>
    </source>
</reference>
<evidence type="ECO:0000259" key="4">
    <source>
        <dbReference type="PROSITE" id="PS01124"/>
    </source>
</evidence>
<dbReference type="PANTHER" id="PTHR43280:SF28">
    <property type="entry name" value="HTH-TYPE TRANSCRIPTIONAL ACTIVATOR RHAS"/>
    <property type="match status" value="1"/>
</dbReference>
<dbReference type="AlphaFoldDB" id="A0A1G8YGM8"/>
<proteinExistence type="predicted"/>
<evidence type="ECO:0000256" key="3">
    <source>
        <dbReference type="ARBA" id="ARBA00023163"/>
    </source>
</evidence>
<dbReference type="Pfam" id="PF02311">
    <property type="entry name" value="AraC_binding"/>
    <property type="match status" value="1"/>
</dbReference>
<dbReference type="PROSITE" id="PS01124">
    <property type="entry name" value="HTH_ARAC_FAMILY_2"/>
    <property type="match status" value="1"/>
</dbReference>
<dbReference type="InterPro" id="IPR018060">
    <property type="entry name" value="HTH_AraC"/>
</dbReference>